<keyword evidence="2" id="KW-1185">Reference proteome</keyword>
<organism evidence="1 2">
    <name type="scientific">Violaceomyces palustris</name>
    <dbReference type="NCBI Taxonomy" id="1673888"/>
    <lineage>
        <taxon>Eukaryota</taxon>
        <taxon>Fungi</taxon>
        <taxon>Dikarya</taxon>
        <taxon>Basidiomycota</taxon>
        <taxon>Ustilaginomycotina</taxon>
        <taxon>Ustilaginomycetes</taxon>
        <taxon>Violaceomycetales</taxon>
        <taxon>Violaceomycetaceae</taxon>
        <taxon>Violaceomyces</taxon>
    </lineage>
</organism>
<name>A0ACD0P1R5_9BASI</name>
<evidence type="ECO:0000313" key="2">
    <source>
        <dbReference type="Proteomes" id="UP000245626"/>
    </source>
</evidence>
<evidence type="ECO:0000313" key="1">
    <source>
        <dbReference type="EMBL" id="PWN51951.1"/>
    </source>
</evidence>
<dbReference type="Proteomes" id="UP000245626">
    <property type="component" value="Unassembled WGS sequence"/>
</dbReference>
<reference evidence="1 2" key="1">
    <citation type="journal article" date="2018" name="Mol. Biol. Evol.">
        <title>Broad Genomic Sampling Reveals a Smut Pathogenic Ancestry of the Fungal Clade Ustilaginomycotina.</title>
        <authorList>
            <person name="Kijpornyongpan T."/>
            <person name="Mondo S.J."/>
            <person name="Barry K."/>
            <person name="Sandor L."/>
            <person name="Lee J."/>
            <person name="Lipzen A."/>
            <person name="Pangilinan J."/>
            <person name="LaButti K."/>
            <person name="Hainaut M."/>
            <person name="Henrissat B."/>
            <person name="Grigoriev I.V."/>
            <person name="Spatafora J.W."/>
            <person name="Aime M.C."/>
        </authorList>
    </citation>
    <scope>NUCLEOTIDE SEQUENCE [LARGE SCALE GENOMIC DNA]</scope>
    <source>
        <strain evidence="1 2">SA 807</strain>
    </source>
</reference>
<accession>A0ACD0P1R5</accession>
<proteinExistence type="predicted"/>
<dbReference type="EMBL" id="KZ819806">
    <property type="protein sequence ID" value="PWN51951.1"/>
    <property type="molecule type" value="Genomic_DNA"/>
</dbReference>
<protein>
    <submittedName>
        <fullName evidence="1">Ribokinase-like protein</fullName>
    </submittedName>
</protein>
<sequence>MAANQPDPFRILSIQSHVVSGFVGNRSATFPLQLLGWDVDVANTVQFSNHTGYGRWGGQRFDSDHMSDLFVNLERNGLLRYSRMLTGYMPSSAVVSAVKDLVERQRRKNPDLIYLLDPVMGDMGRGMYVDKSVLPIYKQMLPLSTIVCPNQFEAQILSGLEIRGLESLKEVLLSLHLDHGVRHVLITSVELPEQDLEAIGARRTMEEDGRPAMLLVGSSLEPRSSSEKFEDRGVAKDLKPWFIQFPEVQGYFSGVGDLFAALTLGRFQPPTRNNSSPADGSEEGGGEYCGTAVAKAAEQAIASLQGVLAKTCKVIEEQERLDSERGSKGEGDSLNKGEVDEAVSQIEARVEMMRRRELRIVQSREEIERPVVKYRARWLRDSRLG</sequence>
<gene>
    <name evidence="1" type="ORF">IE53DRAFT_385661</name>
</gene>